<organism evidence="1 2">
    <name type="scientific">Leersia perrieri</name>
    <dbReference type="NCBI Taxonomy" id="77586"/>
    <lineage>
        <taxon>Eukaryota</taxon>
        <taxon>Viridiplantae</taxon>
        <taxon>Streptophyta</taxon>
        <taxon>Embryophyta</taxon>
        <taxon>Tracheophyta</taxon>
        <taxon>Spermatophyta</taxon>
        <taxon>Magnoliopsida</taxon>
        <taxon>Liliopsida</taxon>
        <taxon>Poales</taxon>
        <taxon>Poaceae</taxon>
        <taxon>BOP clade</taxon>
        <taxon>Oryzoideae</taxon>
        <taxon>Oryzeae</taxon>
        <taxon>Oryzinae</taxon>
        <taxon>Leersia</taxon>
    </lineage>
</organism>
<dbReference type="AlphaFoldDB" id="A0A0D9V316"/>
<reference evidence="2" key="2">
    <citation type="submission" date="2013-12" db="EMBL/GenBank/DDBJ databases">
        <authorList>
            <person name="Yu Y."/>
            <person name="Lee S."/>
            <person name="de Baynast K."/>
            <person name="Wissotski M."/>
            <person name="Liu L."/>
            <person name="Talag J."/>
            <person name="Goicoechea J."/>
            <person name="Angelova A."/>
            <person name="Jetty R."/>
            <person name="Kudrna D."/>
            <person name="Golser W."/>
            <person name="Rivera L."/>
            <person name="Zhang J."/>
            <person name="Wing R."/>
        </authorList>
    </citation>
    <scope>NUCLEOTIDE SEQUENCE</scope>
</reference>
<reference evidence="1" key="3">
    <citation type="submission" date="2015-04" db="UniProtKB">
        <authorList>
            <consortium name="EnsemblPlants"/>
        </authorList>
    </citation>
    <scope>IDENTIFICATION</scope>
</reference>
<dbReference type="Gramene" id="LPERR01G19870.1">
    <property type="protein sequence ID" value="LPERR01G19870.1"/>
    <property type="gene ID" value="LPERR01G19870"/>
</dbReference>
<reference evidence="1 2" key="1">
    <citation type="submission" date="2012-08" db="EMBL/GenBank/DDBJ databases">
        <title>Oryza genome evolution.</title>
        <authorList>
            <person name="Wing R.A."/>
        </authorList>
    </citation>
    <scope>NUCLEOTIDE SEQUENCE</scope>
</reference>
<evidence type="ECO:0000313" key="2">
    <source>
        <dbReference type="Proteomes" id="UP000032180"/>
    </source>
</evidence>
<sequence>MTMRNLSRLRRTAAENLPSKTTFSSSIWSSSSSSSSFCFGDFSLLFVSFAGSLRQKTSFSPGRFLKQNGGPWSDKDFRPLPWCSDLFSFCCDSRNLIRRGIQTLSSKKQGNNKQSRRG</sequence>
<evidence type="ECO:0000313" key="1">
    <source>
        <dbReference type="EnsemblPlants" id="LPERR01G19870.1"/>
    </source>
</evidence>
<accession>A0A0D9V316</accession>
<dbReference type="Proteomes" id="UP000032180">
    <property type="component" value="Chromosome 1"/>
</dbReference>
<name>A0A0D9V316_9ORYZ</name>
<protein>
    <submittedName>
        <fullName evidence="1">Uncharacterized protein</fullName>
    </submittedName>
</protein>
<dbReference type="HOGENOM" id="CLU_2076488_0_0_1"/>
<proteinExistence type="predicted"/>
<keyword evidence="2" id="KW-1185">Reference proteome</keyword>
<dbReference type="EnsemblPlants" id="LPERR01G19870.1">
    <property type="protein sequence ID" value="LPERR01G19870.1"/>
    <property type="gene ID" value="LPERR01G19870"/>
</dbReference>